<dbReference type="OrthoDB" id="3200163at2759"/>
<dbReference type="Proteomes" id="UP000019473">
    <property type="component" value="Unassembled WGS sequence"/>
</dbReference>
<protein>
    <submittedName>
        <fullName evidence="2">Uncharacterized protein</fullName>
    </submittedName>
</protein>
<proteinExistence type="predicted"/>
<dbReference type="eggNOG" id="ENOG502RVAP">
    <property type="taxonomic scope" value="Eukaryota"/>
</dbReference>
<organism evidence="2 3">
    <name type="scientific">Cladophialophora yegresii CBS 114405</name>
    <dbReference type="NCBI Taxonomy" id="1182544"/>
    <lineage>
        <taxon>Eukaryota</taxon>
        <taxon>Fungi</taxon>
        <taxon>Dikarya</taxon>
        <taxon>Ascomycota</taxon>
        <taxon>Pezizomycotina</taxon>
        <taxon>Eurotiomycetes</taxon>
        <taxon>Chaetothyriomycetidae</taxon>
        <taxon>Chaetothyriales</taxon>
        <taxon>Herpotrichiellaceae</taxon>
        <taxon>Cladophialophora</taxon>
    </lineage>
</organism>
<evidence type="ECO:0000256" key="1">
    <source>
        <dbReference type="SAM" id="MobiDB-lite"/>
    </source>
</evidence>
<sequence length="486" mass="55503">MAEPDFDVALDNGLRYGWLQFCTTAETMEIILRSQAFALETRPVETRFELASRLESIDAANFLKWVGLNSSDPMLAVLRNSKGKTVLHVIAHHLRIYSAWSDKYSRDIQGWLDLGVTVLKNGADPSSVAEQDGKPWLTSPEILETENGPSPRAPGWSPRETLYTPLLLGLAMIPYYGDFGHPECLKHKLPYLRLWSKMVQCAGLDLCDYGASESEFWRSIVGRLSDSGSGYTPFKVELLYGATPEEWSFQAYHTWSNPLYRLQPPPGAFPESPWVPSTIAWLPTQMEEDEGPWTLVEDKQHITNDGDITDLIQHSTEPFEDLMDSYQDDAGVIMLMQYSASRRRSTKARSHSEPPCLRRKELGDCERQESWRWWLPPYHFCPELPSWRFGWTGGCVKGIHTACSSVQQSRNWHYHSFLAEIADCQNDVVCTGSTTYHHPRCRWPAGCRNFHLERLNVPEDLRDDHPRRRYFPNDEDNGENGGSVEG</sequence>
<dbReference type="HOGENOM" id="CLU_561398_0_0_1"/>
<dbReference type="GeneID" id="19181807"/>
<dbReference type="RefSeq" id="XP_007759422.1">
    <property type="nucleotide sequence ID" value="XM_007761232.1"/>
</dbReference>
<comment type="caution">
    <text evidence="2">The sequence shown here is derived from an EMBL/GenBank/DDBJ whole genome shotgun (WGS) entry which is preliminary data.</text>
</comment>
<evidence type="ECO:0000313" key="3">
    <source>
        <dbReference type="Proteomes" id="UP000019473"/>
    </source>
</evidence>
<dbReference type="AlphaFoldDB" id="W9VMY6"/>
<dbReference type="VEuPathDB" id="FungiDB:A1O7_07232"/>
<dbReference type="EMBL" id="AMGW01000005">
    <property type="protein sequence ID" value="EXJ56888.1"/>
    <property type="molecule type" value="Genomic_DNA"/>
</dbReference>
<accession>W9VMY6</accession>
<keyword evidence="3" id="KW-1185">Reference proteome</keyword>
<reference evidence="2 3" key="1">
    <citation type="submission" date="2013-03" db="EMBL/GenBank/DDBJ databases">
        <title>The Genome Sequence of Cladophialophora yegresii CBS 114405.</title>
        <authorList>
            <consortium name="The Broad Institute Genomics Platform"/>
            <person name="Cuomo C."/>
            <person name="de Hoog S."/>
            <person name="Gorbushina A."/>
            <person name="Walker B."/>
            <person name="Young S.K."/>
            <person name="Zeng Q."/>
            <person name="Gargeya S."/>
            <person name="Fitzgerald M."/>
            <person name="Haas B."/>
            <person name="Abouelleil A."/>
            <person name="Allen A.W."/>
            <person name="Alvarado L."/>
            <person name="Arachchi H.M."/>
            <person name="Berlin A.M."/>
            <person name="Chapman S.B."/>
            <person name="Gainer-Dewar J."/>
            <person name="Goldberg J."/>
            <person name="Griggs A."/>
            <person name="Gujja S."/>
            <person name="Hansen M."/>
            <person name="Howarth C."/>
            <person name="Imamovic A."/>
            <person name="Ireland A."/>
            <person name="Larimer J."/>
            <person name="McCowan C."/>
            <person name="Murphy C."/>
            <person name="Pearson M."/>
            <person name="Poon T.W."/>
            <person name="Priest M."/>
            <person name="Roberts A."/>
            <person name="Saif S."/>
            <person name="Shea T."/>
            <person name="Sisk P."/>
            <person name="Sykes S."/>
            <person name="Wortman J."/>
            <person name="Nusbaum C."/>
            <person name="Birren B."/>
        </authorList>
    </citation>
    <scope>NUCLEOTIDE SEQUENCE [LARGE SCALE GENOMIC DNA]</scope>
    <source>
        <strain evidence="2 3">CBS 114405</strain>
    </source>
</reference>
<feature type="region of interest" description="Disordered" evidence="1">
    <location>
        <begin position="125"/>
        <end position="155"/>
    </location>
</feature>
<evidence type="ECO:0000313" key="2">
    <source>
        <dbReference type="EMBL" id="EXJ56888.1"/>
    </source>
</evidence>
<feature type="region of interest" description="Disordered" evidence="1">
    <location>
        <begin position="465"/>
        <end position="486"/>
    </location>
</feature>
<name>W9VMY6_9EURO</name>
<gene>
    <name evidence="2" type="ORF">A1O7_07232</name>
</gene>